<dbReference type="GeneID" id="113087399"/>
<sequence length="208" mass="23715">MQGWQWSDGSALSFAPWETGIPIRSLISDEDCGVLKEPLRFGAETCENRLPFICMKNDKDSESTAVREVYKPTVCKDGWTGWKGFCYKLHSKTESKLSQHEALSMCQEDYSDLASIHSLEDIEMLHTNFHSDLKTEVWIGLVGNGNTSVFEWVDKEPVSFTYWARAQPPPLLPNTIHCVYYSGEHHTWSVSDCEKPRAYMCKSNGSFE</sequence>
<accession>A0A6P6NSI3</accession>
<organism evidence="2 3">
    <name type="scientific">Carassius auratus</name>
    <name type="common">Goldfish</name>
    <dbReference type="NCBI Taxonomy" id="7957"/>
    <lineage>
        <taxon>Eukaryota</taxon>
        <taxon>Metazoa</taxon>
        <taxon>Chordata</taxon>
        <taxon>Craniata</taxon>
        <taxon>Vertebrata</taxon>
        <taxon>Euteleostomi</taxon>
        <taxon>Actinopterygii</taxon>
        <taxon>Neopterygii</taxon>
        <taxon>Teleostei</taxon>
        <taxon>Ostariophysi</taxon>
        <taxon>Cypriniformes</taxon>
        <taxon>Cyprinidae</taxon>
        <taxon>Cyprininae</taxon>
        <taxon>Carassius</taxon>
    </lineage>
</organism>
<dbReference type="PANTHER" id="PTHR22803">
    <property type="entry name" value="MANNOSE, PHOSPHOLIPASE, LECTIN RECEPTOR RELATED"/>
    <property type="match status" value="1"/>
</dbReference>
<evidence type="ECO:0000313" key="3">
    <source>
        <dbReference type="RefSeq" id="XP_026111364.1"/>
    </source>
</evidence>
<dbReference type="InterPro" id="IPR001304">
    <property type="entry name" value="C-type_lectin-like"/>
</dbReference>
<dbReference type="KEGG" id="caua:113087399"/>
<proteinExistence type="predicted"/>
<dbReference type="PROSITE" id="PS50041">
    <property type="entry name" value="C_TYPE_LECTIN_2"/>
    <property type="match status" value="2"/>
</dbReference>
<dbReference type="SUPFAM" id="SSF56436">
    <property type="entry name" value="C-type lectin-like"/>
    <property type="match status" value="2"/>
</dbReference>
<dbReference type="Proteomes" id="UP000515129">
    <property type="component" value="Unplaced"/>
</dbReference>
<dbReference type="CDD" id="cd00037">
    <property type="entry name" value="CLECT"/>
    <property type="match status" value="1"/>
</dbReference>
<dbReference type="InterPro" id="IPR016186">
    <property type="entry name" value="C-type_lectin-like/link_sf"/>
</dbReference>
<protein>
    <submittedName>
        <fullName evidence="3">Lymphocyte antigen 75-like</fullName>
    </submittedName>
</protein>
<dbReference type="Gene3D" id="3.10.100.10">
    <property type="entry name" value="Mannose-Binding Protein A, subunit A"/>
    <property type="match status" value="2"/>
</dbReference>
<evidence type="ECO:0000313" key="2">
    <source>
        <dbReference type="Proteomes" id="UP000515129"/>
    </source>
</evidence>
<reference evidence="3" key="1">
    <citation type="submission" date="2025-08" db="UniProtKB">
        <authorList>
            <consortium name="RefSeq"/>
        </authorList>
    </citation>
    <scope>IDENTIFICATION</scope>
    <source>
        <strain evidence="3">Wakin</strain>
        <tissue evidence="3">Muscle</tissue>
    </source>
</reference>
<dbReference type="InterPro" id="IPR016187">
    <property type="entry name" value="CTDL_fold"/>
</dbReference>
<keyword evidence="2" id="KW-1185">Reference proteome</keyword>
<evidence type="ECO:0000259" key="1">
    <source>
        <dbReference type="PROSITE" id="PS50041"/>
    </source>
</evidence>
<dbReference type="InterPro" id="IPR050111">
    <property type="entry name" value="C-type_lectin/snaclec_domain"/>
</dbReference>
<dbReference type="OrthoDB" id="6153550at2759"/>
<dbReference type="SMART" id="SM00034">
    <property type="entry name" value="CLECT"/>
    <property type="match status" value="1"/>
</dbReference>
<feature type="domain" description="C-type lectin" evidence="1">
    <location>
        <begin position="1"/>
        <end position="55"/>
    </location>
</feature>
<gene>
    <name evidence="3" type="primary">LOC113087399</name>
</gene>
<name>A0A6P6NSI3_CARAU</name>
<dbReference type="RefSeq" id="XP_026111364.1">
    <property type="nucleotide sequence ID" value="XM_026255579.1"/>
</dbReference>
<dbReference type="AlphaFoldDB" id="A0A6P6NSI3"/>
<feature type="domain" description="C-type lectin" evidence="1">
    <location>
        <begin position="82"/>
        <end position="202"/>
    </location>
</feature>
<dbReference type="Pfam" id="PF00059">
    <property type="entry name" value="Lectin_C"/>
    <property type="match status" value="1"/>
</dbReference>